<accession>A0AC61S8R4</accession>
<evidence type="ECO:0000313" key="1">
    <source>
        <dbReference type="EMBL" id="TKY91079.1"/>
    </source>
</evidence>
<protein>
    <submittedName>
        <fullName evidence="1">Glycosyltransferase family 1 protein</fullName>
    </submittedName>
</protein>
<gene>
    <name evidence="1" type="ORF">C5S46_07770</name>
</gene>
<proteinExistence type="predicted"/>
<name>A0AC61S8R4_9EURY</name>
<dbReference type="Proteomes" id="UP000315423">
    <property type="component" value="Unassembled WGS sequence"/>
</dbReference>
<reference evidence="1" key="1">
    <citation type="submission" date="2018-09" db="EMBL/GenBank/DDBJ databases">
        <title>A genomic encyclopedia of anaerobic methanotrophic archaea.</title>
        <authorList>
            <person name="Skennerton C.T."/>
            <person name="Chadwick G.L."/>
            <person name="Laso-Perez R."/>
            <person name="Leu A.O."/>
            <person name="Speth D.R."/>
            <person name="Yu H."/>
            <person name="Morgan-Lang C."/>
            <person name="Hatzenpichler R."/>
            <person name="Goudeau D."/>
            <person name="Malmstrom R."/>
            <person name="Woyke T."/>
            <person name="Hallam S."/>
            <person name="Tyson G.W."/>
            <person name="Wegener G."/>
            <person name="Boetius A."/>
            <person name="Orphan V.J."/>
        </authorList>
    </citation>
    <scope>NUCLEOTIDE SEQUENCE</scope>
    <source>
        <strain evidence="1">CONS3730D10UFb2</strain>
    </source>
</reference>
<evidence type="ECO:0000313" key="2">
    <source>
        <dbReference type="Proteomes" id="UP000315423"/>
    </source>
</evidence>
<dbReference type="EMBL" id="QYBA01000266">
    <property type="protein sequence ID" value="TKY91079.1"/>
    <property type="molecule type" value="Genomic_DNA"/>
</dbReference>
<organism evidence="1 2">
    <name type="scientific">Candidatus Methanomarinus sp</name>
    <dbReference type="NCBI Taxonomy" id="3386244"/>
    <lineage>
        <taxon>Archaea</taxon>
        <taxon>Methanobacteriati</taxon>
        <taxon>Methanobacteriota</taxon>
        <taxon>Stenosarchaea group</taxon>
        <taxon>Methanomicrobia</taxon>
        <taxon>Methanosarcinales</taxon>
        <taxon>ANME-2 cluster</taxon>
        <taxon>Candidatus Methanocomedenaceae</taxon>
        <taxon>Candidatus Methanomarinus</taxon>
    </lineage>
</organism>
<sequence length="245" mass="28224">MERLDKVICISQATKKECIQRAISKEKLIVIPNGIKDELYLPKENKEAIKKKISVKLNERLEDKKILLTVGRLIERKGIHWFIDSVYPEIINKKKDIMYVIIGDGIFKKKIQDTIHKNKLDRHIIMPGEVDNEMLRALYNITDVFVMPNIPIKGDMEGFGIVALEAASCRVPIVASDCEGIKDCIKDGMNGILIKPYDTIGFVNAIMKLMKDDNNREEFGKKVRDFTLKNNNWRKIANDYFKILT</sequence>
<comment type="caution">
    <text evidence="1">The sequence shown here is derived from an EMBL/GenBank/DDBJ whole genome shotgun (WGS) entry which is preliminary data.</text>
</comment>